<dbReference type="Gene3D" id="2.60.200.20">
    <property type="match status" value="2"/>
</dbReference>
<feature type="domain" description="FHA" evidence="2">
    <location>
        <begin position="532"/>
        <end position="584"/>
    </location>
</feature>
<proteinExistence type="predicted"/>
<evidence type="ECO:0000313" key="3">
    <source>
        <dbReference type="EMBL" id="CAE7320715.1"/>
    </source>
</evidence>
<gene>
    <name evidence="3" type="ORF">SNAT2548_LOCUS16812</name>
</gene>
<name>A0A812P4Y8_9DINO</name>
<dbReference type="SUPFAM" id="SSF49879">
    <property type="entry name" value="SMAD/FHA domain"/>
    <property type="match status" value="2"/>
</dbReference>
<feature type="compositionally biased region" description="Basic and acidic residues" evidence="1">
    <location>
        <begin position="358"/>
        <end position="371"/>
    </location>
</feature>
<comment type="caution">
    <text evidence="3">The sequence shown here is derived from an EMBL/GenBank/DDBJ whole genome shotgun (WGS) entry which is preliminary data.</text>
</comment>
<keyword evidence="4" id="KW-1185">Reference proteome</keyword>
<dbReference type="PANTHER" id="PTHR23308">
    <property type="entry name" value="NUCLEAR INHIBITOR OF PROTEIN PHOSPHATASE-1"/>
    <property type="match status" value="1"/>
</dbReference>
<dbReference type="EMBL" id="CAJNDS010002091">
    <property type="protein sequence ID" value="CAE7320715.1"/>
    <property type="molecule type" value="Genomic_DNA"/>
</dbReference>
<dbReference type="InterPro" id="IPR000253">
    <property type="entry name" value="FHA_dom"/>
</dbReference>
<dbReference type="Proteomes" id="UP000604046">
    <property type="component" value="Unassembled WGS sequence"/>
</dbReference>
<feature type="region of interest" description="Disordered" evidence="1">
    <location>
        <begin position="343"/>
        <end position="381"/>
    </location>
</feature>
<dbReference type="AlphaFoldDB" id="A0A812P4Y8"/>
<dbReference type="OrthoDB" id="445544at2759"/>
<sequence length="838" mass="93479">MPYGSASGFFQRLRFGNTVPPGSTKAPGLQGYVTFLEKLRVHAGNSAPPCSYLRRTVNNLSGAMVNQQPPNGACAALRDLMDILGRASEPNSLLDFALGAYFDEAILRHLRSLVEEALEKLASNGEGGTSTNTPPLPVLLQHWREDFEVFFKWCEQVGEMYVYFVFLDVKGDRALLTHTVRKLQELLVVDIDGLATNLASTRHWAKLVWQELACQHRSETLLRMHGEALKQWLSHAKEAAVASLSEIGGRTFWDVYFSGLTKVSWHDFVDGLQEFLKNLCAQDLLPPLRRRLAKKSKYQVQRYQWDCLLEAYSHSVPDLLDALLEEAFEEGATLVYRGLPLPTPQQSAAGSTQPMLSRELDTPEPETRPTGEESWTLQSPDAAIRTIKPTQSSDFLLAPEHSATSFQSLASGRTPQDPRMRASPTEPGKRMEWQKFVEELTYSEPRWWASTEASRWECAEEDRLRTAAIAAVSSCLNCTRRALLLRVASGDLAHAQPVLELPSGHYSRSDQTSQLPAVFISSNSITSTMGVTKLGRGSKRKMMLPDLVMNEPIASRSHLAICYNADTDRYQLMDTGSKWGTFVQVPPEGDLLKCGDWLRIGNAELVVRFCGGHCNAHRWHGKRGQRMSAMARSMSSSSLLRGSPFPRTLSMSSFAEEQEPDEVAEQISNVLSGRPRKVWDTPVDKMCKSYPEGLDTRTGAPDLHPHSSSLPWAPLEIDFVSGPRMGERLLLTEQLCTIGRADTCTIQISDPMLANVSRQHCFLQKTAKGWKILDNKSTNGTWRRLSCVLEPSEPQDLQSGMCILAGVHEFRVEETEMDRCWLPSPAAKILQTLQTAAT</sequence>
<feature type="region of interest" description="Disordered" evidence="1">
    <location>
        <begin position="406"/>
        <end position="429"/>
    </location>
</feature>
<accession>A0A812P4Y8</accession>
<feature type="domain" description="FHA" evidence="2">
    <location>
        <begin position="736"/>
        <end position="782"/>
    </location>
</feature>
<evidence type="ECO:0000259" key="2">
    <source>
        <dbReference type="PROSITE" id="PS50006"/>
    </source>
</evidence>
<dbReference type="InterPro" id="IPR050923">
    <property type="entry name" value="Cell_Proc_Reg/RNA_Proc"/>
</dbReference>
<feature type="compositionally biased region" description="Polar residues" evidence="1">
    <location>
        <begin position="344"/>
        <end position="355"/>
    </location>
</feature>
<dbReference type="SMART" id="SM00240">
    <property type="entry name" value="FHA"/>
    <property type="match status" value="2"/>
</dbReference>
<dbReference type="Pfam" id="PF00498">
    <property type="entry name" value="FHA"/>
    <property type="match status" value="2"/>
</dbReference>
<evidence type="ECO:0000313" key="4">
    <source>
        <dbReference type="Proteomes" id="UP000604046"/>
    </source>
</evidence>
<protein>
    <recommendedName>
        <fullName evidence="2">FHA domain-containing protein</fullName>
    </recommendedName>
</protein>
<dbReference type="InterPro" id="IPR008984">
    <property type="entry name" value="SMAD_FHA_dom_sf"/>
</dbReference>
<evidence type="ECO:0000256" key="1">
    <source>
        <dbReference type="SAM" id="MobiDB-lite"/>
    </source>
</evidence>
<dbReference type="CDD" id="cd00060">
    <property type="entry name" value="FHA"/>
    <property type="match status" value="2"/>
</dbReference>
<dbReference type="PROSITE" id="PS50006">
    <property type="entry name" value="FHA_DOMAIN"/>
    <property type="match status" value="2"/>
</dbReference>
<organism evidence="3 4">
    <name type="scientific">Symbiodinium natans</name>
    <dbReference type="NCBI Taxonomy" id="878477"/>
    <lineage>
        <taxon>Eukaryota</taxon>
        <taxon>Sar</taxon>
        <taxon>Alveolata</taxon>
        <taxon>Dinophyceae</taxon>
        <taxon>Suessiales</taxon>
        <taxon>Symbiodiniaceae</taxon>
        <taxon>Symbiodinium</taxon>
    </lineage>
</organism>
<reference evidence="3" key="1">
    <citation type="submission" date="2021-02" db="EMBL/GenBank/DDBJ databases">
        <authorList>
            <person name="Dougan E. K."/>
            <person name="Rhodes N."/>
            <person name="Thang M."/>
            <person name="Chan C."/>
        </authorList>
    </citation>
    <scope>NUCLEOTIDE SEQUENCE</scope>
</reference>